<dbReference type="PANTHER" id="PTHR38593">
    <property type="entry name" value="BLR2558 PROTEIN"/>
    <property type="match status" value="1"/>
</dbReference>
<reference evidence="3 4" key="1">
    <citation type="submission" date="2020-03" db="EMBL/GenBank/DDBJ databases">
        <title>Genomic Encyclopedia of Type Strains, Phase IV (KMG-V): Genome sequencing to study the core and pangenomes of soil and plant-associated prokaryotes.</title>
        <authorList>
            <person name="Whitman W."/>
        </authorList>
    </citation>
    <scope>NUCLEOTIDE SEQUENCE [LARGE SCALE GENOMIC DNA]</scope>
    <source>
        <strain evidence="3 4">1B</strain>
    </source>
</reference>
<evidence type="ECO:0000256" key="1">
    <source>
        <dbReference type="SAM" id="SignalP"/>
    </source>
</evidence>
<accession>A0ABX1HN52</accession>
<dbReference type="PANTHER" id="PTHR38593:SF1">
    <property type="entry name" value="BLR2558 PROTEIN"/>
    <property type="match status" value="1"/>
</dbReference>
<comment type="caution">
    <text evidence="3">The sequence shown here is derived from an EMBL/GenBank/DDBJ whole genome shotgun (WGS) entry which is preliminary data.</text>
</comment>
<dbReference type="Proteomes" id="UP000717634">
    <property type="component" value="Unassembled WGS sequence"/>
</dbReference>
<organism evidence="3 4">
    <name type="scientific">Hymenobacter artigasi</name>
    <dbReference type="NCBI Taxonomy" id="2719616"/>
    <lineage>
        <taxon>Bacteria</taxon>
        <taxon>Pseudomonadati</taxon>
        <taxon>Bacteroidota</taxon>
        <taxon>Cytophagia</taxon>
        <taxon>Cytophagales</taxon>
        <taxon>Hymenobacteraceae</taxon>
        <taxon>Hymenobacter</taxon>
    </lineage>
</organism>
<protein>
    <submittedName>
        <fullName evidence="3">Membrane protein</fullName>
    </submittedName>
</protein>
<dbReference type="InterPro" id="IPR012347">
    <property type="entry name" value="Ferritin-like"/>
</dbReference>
<keyword evidence="1" id="KW-0732">Signal</keyword>
<proteinExistence type="predicted"/>
<evidence type="ECO:0000313" key="4">
    <source>
        <dbReference type="Proteomes" id="UP000717634"/>
    </source>
</evidence>
<name>A0ABX1HN52_9BACT</name>
<keyword evidence="4" id="KW-1185">Reference proteome</keyword>
<evidence type="ECO:0000259" key="2">
    <source>
        <dbReference type="Pfam" id="PF13628"/>
    </source>
</evidence>
<dbReference type="RefSeq" id="WP_168675248.1">
    <property type="nucleotide sequence ID" value="NZ_JAAVTK010000021.1"/>
</dbReference>
<feature type="domain" description="DUF4142" evidence="2">
    <location>
        <begin position="58"/>
        <end position="192"/>
    </location>
</feature>
<sequence length="200" mass="22497">MKNRLNALLLFLIASGLSACTGSQDAVQQANQANERRNETVAAAIETPEQIKKKLDYDAGFAVAASSSNQLEVAISKLAQQKAIALEVKEWAKTIETEHTKMDQELEAIAGRANITLPRMMSDDDRDHYNDVDDRKYFGFDKKYLRSLKDAHERDVQRYAAAATQLSNAELRAFAAQALPNLRAHLQQTEELYKRADERK</sequence>
<dbReference type="InterPro" id="IPR025419">
    <property type="entry name" value="DUF4142"/>
</dbReference>
<evidence type="ECO:0000313" key="3">
    <source>
        <dbReference type="EMBL" id="NKI91689.1"/>
    </source>
</evidence>
<dbReference type="PROSITE" id="PS51257">
    <property type="entry name" value="PROKAR_LIPOPROTEIN"/>
    <property type="match status" value="1"/>
</dbReference>
<gene>
    <name evidence="3" type="ORF">HBN54_004309</name>
</gene>
<dbReference type="Pfam" id="PF13628">
    <property type="entry name" value="DUF4142"/>
    <property type="match status" value="1"/>
</dbReference>
<feature type="signal peptide" evidence="1">
    <location>
        <begin position="1"/>
        <end position="19"/>
    </location>
</feature>
<dbReference type="EMBL" id="JAAVTK010000021">
    <property type="protein sequence ID" value="NKI91689.1"/>
    <property type="molecule type" value="Genomic_DNA"/>
</dbReference>
<dbReference type="Gene3D" id="1.20.1260.10">
    <property type="match status" value="1"/>
</dbReference>
<feature type="chain" id="PRO_5045932368" evidence="1">
    <location>
        <begin position="20"/>
        <end position="200"/>
    </location>
</feature>